<dbReference type="AlphaFoldDB" id="A0A4C1ZXK0"/>
<protein>
    <submittedName>
        <fullName evidence="2">Uncharacterized protein</fullName>
    </submittedName>
</protein>
<organism evidence="2 3">
    <name type="scientific">Eumeta variegata</name>
    <name type="common">Bagworm moth</name>
    <name type="synonym">Eumeta japonica</name>
    <dbReference type="NCBI Taxonomy" id="151549"/>
    <lineage>
        <taxon>Eukaryota</taxon>
        <taxon>Metazoa</taxon>
        <taxon>Ecdysozoa</taxon>
        <taxon>Arthropoda</taxon>
        <taxon>Hexapoda</taxon>
        <taxon>Insecta</taxon>
        <taxon>Pterygota</taxon>
        <taxon>Neoptera</taxon>
        <taxon>Endopterygota</taxon>
        <taxon>Lepidoptera</taxon>
        <taxon>Glossata</taxon>
        <taxon>Ditrysia</taxon>
        <taxon>Tineoidea</taxon>
        <taxon>Psychidae</taxon>
        <taxon>Oiketicinae</taxon>
        <taxon>Eumeta</taxon>
    </lineage>
</organism>
<feature type="compositionally biased region" description="Basic and acidic residues" evidence="1">
    <location>
        <begin position="19"/>
        <end position="34"/>
    </location>
</feature>
<evidence type="ECO:0000313" key="3">
    <source>
        <dbReference type="Proteomes" id="UP000299102"/>
    </source>
</evidence>
<accession>A0A4C1ZXK0</accession>
<dbReference type="EMBL" id="BGZK01002274">
    <property type="protein sequence ID" value="GBP92448.1"/>
    <property type="molecule type" value="Genomic_DNA"/>
</dbReference>
<gene>
    <name evidence="2" type="ORF">EVAR_62126_1</name>
</gene>
<proteinExistence type="predicted"/>
<evidence type="ECO:0000256" key="1">
    <source>
        <dbReference type="SAM" id="MobiDB-lite"/>
    </source>
</evidence>
<comment type="caution">
    <text evidence="2">The sequence shown here is derived from an EMBL/GenBank/DDBJ whole genome shotgun (WGS) entry which is preliminary data.</text>
</comment>
<feature type="region of interest" description="Disordered" evidence="1">
    <location>
        <begin position="15"/>
        <end position="34"/>
    </location>
</feature>
<evidence type="ECO:0000313" key="2">
    <source>
        <dbReference type="EMBL" id="GBP92448.1"/>
    </source>
</evidence>
<keyword evidence="3" id="KW-1185">Reference proteome</keyword>
<dbReference type="Proteomes" id="UP000299102">
    <property type="component" value="Unassembled WGS sequence"/>
</dbReference>
<reference evidence="2 3" key="1">
    <citation type="journal article" date="2019" name="Commun. Biol.">
        <title>The bagworm genome reveals a unique fibroin gene that provides high tensile strength.</title>
        <authorList>
            <person name="Kono N."/>
            <person name="Nakamura H."/>
            <person name="Ohtoshi R."/>
            <person name="Tomita M."/>
            <person name="Numata K."/>
            <person name="Arakawa K."/>
        </authorList>
    </citation>
    <scope>NUCLEOTIDE SEQUENCE [LARGE SCALE GENOMIC DNA]</scope>
</reference>
<sequence>MFFIPRSALKAAGRGHCRRIGDGDQRRSAQGQREDLRPEFLDMEQIMWERKPDASQILFVIFYMKPRYLHADALYLKKYATACRRNRYIGFVKLMTGNNNWSEKRK</sequence>
<name>A0A4C1ZXK0_EUMVA</name>